<evidence type="ECO:0000313" key="2">
    <source>
        <dbReference type="Proteomes" id="UP000605970"/>
    </source>
</evidence>
<organism evidence="1 2">
    <name type="scientific">Meloidogyne graminicola</name>
    <dbReference type="NCBI Taxonomy" id="189291"/>
    <lineage>
        <taxon>Eukaryota</taxon>
        <taxon>Metazoa</taxon>
        <taxon>Ecdysozoa</taxon>
        <taxon>Nematoda</taxon>
        <taxon>Chromadorea</taxon>
        <taxon>Rhabditida</taxon>
        <taxon>Tylenchina</taxon>
        <taxon>Tylenchomorpha</taxon>
        <taxon>Tylenchoidea</taxon>
        <taxon>Meloidogynidae</taxon>
        <taxon>Meloidogyninae</taxon>
        <taxon>Meloidogyne</taxon>
    </lineage>
</organism>
<comment type="caution">
    <text evidence="1">The sequence shown here is derived from an EMBL/GenBank/DDBJ whole genome shotgun (WGS) entry which is preliminary data.</text>
</comment>
<accession>A0A8S9ZG44</accession>
<protein>
    <submittedName>
        <fullName evidence="1">Uncharacterized protein</fullName>
    </submittedName>
</protein>
<keyword evidence="2" id="KW-1185">Reference proteome</keyword>
<dbReference type="Proteomes" id="UP000605970">
    <property type="component" value="Unassembled WGS sequence"/>
</dbReference>
<dbReference type="EMBL" id="JABEBT010000106">
    <property type="protein sequence ID" value="KAF7632284.1"/>
    <property type="molecule type" value="Genomic_DNA"/>
</dbReference>
<gene>
    <name evidence="1" type="ORF">Mgra_00008293</name>
</gene>
<reference evidence="1" key="1">
    <citation type="journal article" date="2020" name="Ecol. Evol.">
        <title>Genome structure and content of the rice root-knot nematode (Meloidogyne graminicola).</title>
        <authorList>
            <person name="Phan N.T."/>
            <person name="Danchin E.G.J."/>
            <person name="Klopp C."/>
            <person name="Perfus-Barbeoch L."/>
            <person name="Kozlowski D.K."/>
            <person name="Koutsovoulos G.D."/>
            <person name="Lopez-Roques C."/>
            <person name="Bouchez O."/>
            <person name="Zahm M."/>
            <person name="Besnard G."/>
            <person name="Bellafiore S."/>
        </authorList>
    </citation>
    <scope>NUCLEOTIDE SEQUENCE</scope>
    <source>
        <strain evidence="1">VN-18</strain>
    </source>
</reference>
<dbReference type="AlphaFoldDB" id="A0A8S9ZG44"/>
<name>A0A8S9ZG44_9BILA</name>
<evidence type="ECO:0000313" key="1">
    <source>
        <dbReference type="EMBL" id="KAF7632284.1"/>
    </source>
</evidence>
<proteinExistence type="predicted"/>
<sequence length="169" mass="18952">MHFTFFNLFLINYCAFPKESKSQSISTYSSTANSPSFNYIASYQHLEGNNNENQIHFSLPSNSFSLSNSNSSFFPPIVFDRYNVETDSVVGNSEHFGNANTEINSLLNAFYIIFNREISSGTTVDIVDRTPFYLGAGGRLPIGEQPKMSSLEKLISNYNNIILQNVNIS</sequence>